<feature type="domain" description="Transposase IS701-like DDE" evidence="2">
    <location>
        <begin position="28"/>
        <end position="263"/>
    </location>
</feature>
<proteinExistence type="predicted"/>
<dbReference type="AlphaFoldDB" id="A0A5J6FJA8"/>
<sequence length="380" mass="41587">MALPHEPMCGTSAEDDRTPRLPPFIQTVFGSLPRTDQRRWAEFYIRALLRTPGKKSPRRLAESVSDSPTASQALHQFVNASPWDWLTARQGLLRWVAQAGSEVTAWTLVPVFIPKRGDHSAGVHRRFDPAQGRLSNCQLGMAVLATGKYGPLPVDWDLYIPGGWTRTRRAKARVPEEIGGPLWSQASKLLRRAPLQPPGRHAPVTAELSWLPDREALLAHLVRDGRPFVVEVPGATRVARPVPPPAGTPPLTVRQVLRDPATAAGKEQHPLVSLPVVLPGSSAGRVPLRLLVRHRPDGPAQTWLTNLVDRQLPELLPLMRQPRLAASVVGTLNEDFGLQDFEGRSFPGWHHHTTLVSAAFAYSRIDGRGAAGGAGTRSQG</sequence>
<dbReference type="InterPro" id="IPR038721">
    <property type="entry name" value="IS701-like_DDE_dom"/>
</dbReference>
<dbReference type="PANTHER" id="PTHR33627">
    <property type="entry name" value="TRANSPOSASE"/>
    <property type="match status" value="1"/>
</dbReference>
<dbReference type="Pfam" id="PF13546">
    <property type="entry name" value="DDE_5"/>
    <property type="match status" value="1"/>
</dbReference>
<evidence type="ECO:0000313" key="4">
    <source>
        <dbReference type="Proteomes" id="UP000326178"/>
    </source>
</evidence>
<accession>A0A5J6FJA8</accession>
<dbReference type="Proteomes" id="UP000326178">
    <property type="component" value="Chromosome"/>
</dbReference>
<dbReference type="InterPro" id="IPR039365">
    <property type="entry name" value="IS701-like"/>
</dbReference>
<gene>
    <name evidence="3" type="ORF">CP967_31580</name>
</gene>
<dbReference type="RefSeq" id="WP_150491222.1">
    <property type="nucleotide sequence ID" value="NZ_BMUV01000003.1"/>
</dbReference>
<evidence type="ECO:0000259" key="2">
    <source>
        <dbReference type="Pfam" id="PF13546"/>
    </source>
</evidence>
<organism evidence="3 4">
    <name type="scientific">Streptomyces nitrosporeus</name>
    <dbReference type="NCBI Taxonomy" id="28894"/>
    <lineage>
        <taxon>Bacteria</taxon>
        <taxon>Bacillati</taxon>
        <taxon>Actinomycetota</taxon>
        <taxon>Actinomycetes</taxon>
        <taxon>Kitasatosporales</taxon>
        <taxon>Streptomycetaceae</taxon>
        <taxon>Streptomyces</taxon>
    </lineage>
</organism>
<dbReference type="KEGG" id="snk:CP967_31580"/>
<name>A0A5J6FJA8_9ACTN</name>
<dbReference type="EMBL" id="CP023702">
    <property type="protein sequence ID" value="QEU75907.1"/>
    <property type="molecule type" value="Genomic_DNA"/>
</dbReference>
<evidence type="ECO:0000256" key="1">
    <source>
        <dbReference type="SAM" id="MobiDB-lite"/>
    </source>
</evidence>
<evidence type="ECO:0000313" key="3">
    <source>
        <dbReference type="EMBL" id="QEU75907.1"/>
    </source>
</evidence>
<reference evidence="3 4" key="1">
    <citation type="submission" date="2017-09" db="EMBL/GenBank/DDBJ databases">
        <authorList>
            <person name="Lee N."/>
            <person name="Cho B.-K."/>
        </authorList>
    </citation>
    <scope>NUCLEOTIDE SEQUENCE [LARGE SCALE GENOMIC DNA]</scope>
    <source>
        <strain evidence="3 4">ATCC 12769</strain>
    </source>
</reference>
<dbReference type="PANTHER" id="PTHR33627:SF1">
    <property type="entry name" value="TRANSPOSASE"/>
    <property type="match status" value="1"/>
</dbReference>
<protein>
    <submittedName>
        <fullName evidence="3">Transposase</fullName>
    </submittedName>
</protein>
<keyword evidence="4" id="KW-1185">Reference proteome</keyword>
<feature type="region of interest" description="Disordered" evidence="1">
    <location>
        <begin position="1"/>
        <end position="20"/>
    </location>
</feature>
<dbReference type="OrthoDB" id="3657225at2"/>